<protein>
    <submittedName>
        <fullName evidence="3">EF-P 5-aminopentanol modification-associated protein YfmH</fullName>
    </submittedName>
</protein>
<sequence length="428" mass="49401">MKQIHFDQLQETVYHHKCDNGLQLFILPKTGFNKTYAIFTTNYGSIDNHFKPLNQNDWLKVPDGIAHFLEHKMFEMPDGSDAFQAFGNQGASSNAFTSFTRTAYLFSSTSNIDKNLETLIDFVQTPFFKKESVEKEKGIIGQEIRMYNDTPDWRVYFGLISNMYHHHPIQIDIAGTIESISHITDDLLYDCYRTFYHPSNMMLFVVGPVNPDEVMDLVVKNQAGKDYTNQQPIERKYPEEPESVAKKSSVIKMGVQTPKSLIGFKERRVHRTGKEFMEHELSVQLLLELMFGKGTENYKSLVEDGLIDETFSFEYTEEYEFGFSAIGGNTEDPEKLQNRLKQIIEEYKSGRLDSEAVERARKKRIGGMLRAFNSPEFIANQFTRYYFNETNLFDLIPVLESLTTETLTKTLHEHFSDEALSTCAVVKK</sequence>
<name>A0ABW2PT65_9BACL</name>
<dbReference type="PANTHER" id="PTHR11851:SF134">
    <property type="entry name" value="ZINC-DEPENDENT PROTEASE"/>
    <property type="match status" value="1"/>
</dbReference>
<feature type="domain" description="Peptidase M16 N-terminal" evidence="1">
    <location>
        <begin position="63"/>
        <end position="176"/>
    </location>
</feature>
<feature type="domain" description="Peptidase M16 C-terminal" evidence="2">
    <location>
        <begin position="183"/>
        <end position="362"/>
    </location>
</feature>
<dbReference type="RefSeq" id="WP_380964868.1">
    <property type="nucleotide sequence ID" value="NZ_JBHTCO010000004.1"/>
</dbReference>
<dbReference type="PANTHER" id="PTHR11851">
    <property type="entry name" value="METALLOPROTEASE"/>
    <property type="match status" value="1"/>
</dbReference>
<dbReference type="Proteomes" id="UP001596505">
    <property type="component" value="Unassembled WGS sequence"/>
</dbReference>
<keyword evidence="4" id="KW-1185">Reference proteome</keyword>
<dbReference type="Pfam" id="PF00675">
    <property type="entry name" value="Peptidase_M16"/>
    <property type="match status" value="1"/>
</dbReference>
<dbReference type="Gene3D" id="3.30.830.10">
    <property type="entry name" value="Metalloenzyme, LuxS/M16 peptidase-like"/>
    <property type="match status" value="2"/>
</dbReference>
<dbReference type="InterPro" id="IPR050361">
    <property type="entry name" value="MPP/UQCRC_Complex"/>
</dbReference>
<dbReference type="SUPFAM" id="SSF63411">
    <property type="entry name" value="LuxS/MPP-like metallohydrolase"/>
    <property type="match status" value="2"/>
</dbReference>
<comment type="caution">
    <text evidence="3">The sequence shown here is derived from an EMBL/GenBank/DDBJ whole genome shotgun (WGS) entry which is preliminary data.</text>
</comment>
<proteinExistence type="predicted"/>
<dbReference type="InterPro" id="IPR011249">
    <property type="entry name" value="Metalloenz_LuxS/M16"/>
</dbReference>
<dbReference type="InterPro" id="IPR011765">
    <property type="entry name" value="Pept_M16_N"/>
</dbReference>
<dbReference type="NCBIfam" id="NF047421">
    <property type="entry name" value="YfmH_fam"/>
    <property type="match status" value="1"/>
</dbReference>
<accession>A0ABW2PT65</accession>
<organism evidence="3 4">
    <name type="scientific">Scopulibacillus cellulosilyticus</name>
    <dbReference type="NCBI Taxonomy" id="2665665"/>
    <lineage>
        <taxon>Bacteria</taxon>
        <taxon>Bacillati</taxon>
        <taxon>Bacillota</taxon>
        <taxon>Bacilli</taxon>
        <taxon>Bacillales</taxon>
        <taxon>Sporolactobacillaceae</taxon>
        <taxon>Scopulibacillus</taxon>
    </lineage>
</organism>
<reference evidence="4" key="1">
    <citation type="journal article" date="2019" name="Int. J. Syst. Evol. Microbiol.">
        <title>The Global Catalogue of Microorganisms (GCM) 10K type strain sequencing project: providing services to taxonomists for standard genome sequencing and annotation.</title>
        <authorList>
            <consortium name="The Broad Institute Genomics Platform"/>
            <consortium name="The Broad Institute Genome Sequencing Center for Infectious Disease"/>
            <person name="Wu L."/>
            <person name="Ma J."/>
        </authorList>
    </citation>
    <scope>NUCLEOTIDE SEQUENCE [LARGE SCALE GENOMIC DNA]</scope>
    <source>
        <strain evidence="4">CGMCC 1.16305</strain>
    </source>
</reference>
<evidence type="ECO:0000313" key="3">
    <source>
        <dbReference type="EMBL" id="MFC7392608.1"/>
    </source>
</evidence>
<dbReference type="InterPro" id="IPR007863">
    <property type="entry name" value="Peptidase_M16_C"/>
</dbReference>
<dbReference type="Pfam" id="PF05193">
    <property type="entry name" value="Peptidase_M16_C"/>
    <property type="match status" value="1"/>
</dbReference>
<dbReference type="EMBL" id="JBHTCO010000004">
    <property type="protein sequence ID" value="MFC7392608.1"/>
    <property type="molecule type" value="Genomic_DNA"/>
</dbReference>
<evidence type="ECO:0000259" key="1">
    <source>
        <dbReference type="Pfam" id="PF00675"/>
    </source>
</evidence>
<evidence type="ECO:0000259" key="2">
    <source>
        <dbReference type="Pfam" id="PF05193"/>
    </source>
</evidence>
<evidence type="ECO:0000313" key="4">
    <source>
        <dbReference type="Proteomes" id="UP001596505"/>
    </source>
</evidence>
<gene>
    <name evidence="3" type="primary">yfmH</name>
    <name evidence="3" type="ORF">ACFQRG_06375</name>
</gene>